<dbReference type="Proteomes" id="UP000002791">
    <property type="component" value="Chromosome"/>
</dbReference>
<reference evidence="2 3" key="1">
    <citation type="submission" date="2011-11" db="EMBL/GenBank/DDBJ databases">
        <title>The Noncontiguous Finished sequence of Saccharomonospora cyanea NA-134.</title>
        <authorList>
            <consortium name="US DOE Joint Genome Institute"/>
            <person name="Lucas S."/>
            <person name="Han J."/>
            <person name="Lapidus A."/>
            <person name="Cheng J.-F."/>
            <person name="Goodwin L."/>
            <person name="Pitluck S."/>
            <person name="Peters L."/>
            <person name="Ovchinnikova G."/>
            <person name="Lu M."/>
            <person name="Detter J.C."/>
            <person name="Han C."/>
            <person name="Tapia R."/>
            <person name="Land M."/>
            <person name="Hauser L."/>
            <person name="Kyrpides N."/>
            <person name="Ivanova N."/>
            <person name="Pagani I."/>
            <person name="Brambilla E.-M."/>
            <person name="Klenk H.-P."/>
            <person name="Woyke T."/>
        </authorList>
    </citation>
    <scope>NUCLEOTIDE SEQUENCE [LARGE SCALE GENOMIC DNA]</scope>
    <source>
        <strain evidence="2 3">NA-134</strain>
    </source>
</reference>
<dbReference type="STRING" id="882082.SaccyDRAFT_4432"/>
<keyword evidence="1" id="KW-0472">Membrane</keyword>
<feature type="transmembrane region" description="Helical" evidence="1">
    <location>
        <begin position="6"/>
        <end position="30"/>
    </location>
</feature>
<dbReference type="EMBL" id="CM001440">
    <property type="protein sequence ID" value="EHR63242.1"/>
    <property type="molecule type" value="Genomic_DNA"/>
</dbReference>
<keyword evidence="3" id="KW-1185">Reference proteome</keyword>
<accession>H5XNZ3</accession>
<keyword evidence="1" id="KW-0812">Transmembrane</keyword>
<organism evidence="2 3">
    <name type="scientific">Saccharomonospora cyanea NA-134</name>
    <dbReference type="NCBI Taxonomy" id="882082"/>
    <lineage>
        <taxon>Bacteria</taxon>
        <taxon>Bacillati</taxon>
        <taxon>Actinomycetota</taxon>
        <taxon>Actinomycetes</taxon>
        <taxon>Pseudonocardiales</taxon>
        <taxon>Pseudonocardiaceae</taxon>
        <taxon>Saccharomonospora</taxon>
    </lineage>
</organism>
<name>H5XNZ3_9PSEU</name>
<dbReference type="HOGENOM" id="CLU_2525531_0_0_11"/>
<protein>
    <submittedName>
        <fullName evidence="2">Uncharacterized protein</fullName>
    </submittedName>
</protein>
<proteinExistence type="predicted"/>
<evidence type="ECO:0000313" key="3">
    <source>
        <dbReference type="Proteomes" id="UP000002791"/>
    </source>
</evidence>
<evidence type="ECO:0000256" key="1">
    <source>
        <dbReference type="SAM" id="Phobius"/>
    </source>
</evidence>
<dbReference type="RefSeq" id="WP_005459439.1">
    <property type="nucleotide sequence ID" value="NZ_CM001440.1"/>
</dbReference>
<keyword evidence="1" id="KW-1133">Transmembrane helix</keyword>
<evidence type="ECO:0000313" key="2">
    <source>
        <dbReference type="EMBL" id="EHR63242.1"/>
    </source>
</evidence>
<gene>
    <name evidence="2" type="ORF">SaccyDRAFT_4432</name>
</gene>
<sequence>MGKTVAVGATTLSLSLVTTLAMLVVVSVIVGDRPSPIAPWESMSEGVVPALAAVAVPSLPEQLAGSEGLCFPRPARRWCSPRAW</sequence>
<dbReference type="AlphaFoldDB" id="H5XNZ3"/>